<organism evidence="2 3">
    <name type="scientific">Lupinus angustifolius</name>
    <name type="common">Narrow-leaved blue lupine</name>
    <dbReference type="NCBI Taxonomy" id="3871"/>
    <lineage>
        <taxon>Eukaryota</taxon>
        <taxon>Viridiplantae</taxon>
        <taxon>Streptophyta</taxon>
        <taxon>Embryophyta</taxon>
        <taxon>Tracheophyta</taxon>
        <taxon>Spermatophyta</taxon>
        <taxon>Magnoliopsida</taxon>
        <taxon>eudicotyledons</taxon>
        <taxon>Gunneridae</taxon>
        <taxon>Pentapetalae</taxon>
        <taxon>rosids</taxon>
        <taxon>fabids</taxon>
        <taxon>Fabales</taxon>
        <taxon>Fabaceae</taxon>
        <taxon>Papilionoideae</taxon>
        <taxon>50 kb inversion clade</taxon>
        <taxon>genistoids sensu lato</taxon>
        <taxon>core genistoids</taxon>
        <taxon>Genisteae</taxon>
        <taxon>Lupinus</taxon>
    </lineage>
</organism>
<feature type="compositionally biased region" description="Polar residues" evidence="1">
    <location>
        <begin position="61"/>
        <end position="73"/>
    </location>
</feature>
<gene>
    <name evidence="2" type="ORF">TanjilG_19226</name>
</gene>
<proteinExistence type="predicted"/>
<sequence length="217" mass="23472">MSTVDSFSDHKLCGYLCAVLTVTPSQSDPSTIPLFNESCEILSGNGAEVGFRSQNGIVLSPVDSSLPNPTTDSEQCDDSGGTSSKHNGCTVMPSSSRVRKMRKFGMVNGSMSVIHQIHALVSCNCLKIDARVVRVEARECDTGEARAVVLIDVYLPVDLWSGWQFPKLKSIAGAIFRHLSEEEAATFECNDSDEEEIEGYVAEFAVVEGDVGEEEVI</sequence>
<dbReference type="Proteomes" id="UP000188354">
    <property type="component" value="Chromosome LG02"/>
</dbReference>
<feature type="region of interest" description="Disordered" evidence="1">
    <location>
        <begin position="61"/>
        <end position="90"/>
    </location>
</feature>
<protein>
    <submittedName>
        <fullName evidence="2">Uncharacterized protein</fullName>
    </submittedName>
</protein>
<accession>A0A1J7IRF3</accession>
<dbReference type="OMA" id="NCLKIDA"/>
<feature type="compositionally biased region" description="Polar residues" evidence="1">
    <location>
        <begin position="80"/>
        <end position="90"/>
    </location>
</feature>
<evidence type="ECO:0000256" key="1">
    <source>
        <dbReference type="SAM" id="MobiDB-lite"/>
    </source>
</evidence>
<dbReference type="EMBL" id="CM007362">
    <property type="protein sequence ID" value="OIW16921.1"/>
    <property type="molecule type" value="Genomic_DNA"/>
</dbReference>
<dbReference type="AlphaFoldDB" id="A0A1J7IRF3"/>
<name>A0A1J7IRF3_LUPAN</name>
<reference evidence="2 3" key="1">
    <citation type="journal article" date="2017" name="Plant Biotechnol. J.">
        <title>A comprehensive draft genome sequence for lupin (Lupinus angustifolius), an emerging health food: insights into plant-microbe interactions and legume evolution.</title>
        <authorList>
            <person name="Hane J.K."/>
            <person name="Ming Y."/>
            <person name="Kamphuis L.G."/>
            <person name="Nelson M.N."/>
            <person name="Garg G."/>
            <person name="Atkins C.A."/>
            <person name="Bayer P.E."/>
            <person name="Bravo A."/>
            <person name="Bringans S."/>
            <person name="Cannon S."/>
            <person name="Edwards D."/>
            <person name="Foley R."/>
            <person name="Gao L.L."/>
            <person name="Harrison M.J."/>
            <person name="Huang W."/>
            <person name="Hurgobin B."/>
            <person name="Li S."/>
            <person name="Liu C.W."/>
            <person name="McGrath A."/>
            <person name="Morahan G."/>
            <person name="Murray J."/>
            <person name="Weller J."/>
            <person name="Jian J."/>
            <person name="Singh K.B."/>
        </authorList>
    </citation>
    <scope>NUCLEOTIDE SEQUENCE [LARGE SCALE GENOMIC DNA]</scope>
    <source>
        <strain evidence="3">cv. Tanjil</strain>
        <tissue evidence="2">Whole plant</tissue>
    </source>
</reference>
<dbReference type="Gramene" id="OIW16921">
    <property type="protein sequence ID" value="OIW16921"/>
    <property type="gene ID" value="TanjilG_19226"/>
</dbReference>
<evidence type="ECO:0000313" key="3">
    <source>
        <dbReference type="Proteomes" id="UP000188354"/>
    </source>
</evidence>
<keyword evidence="3" id="KW-1185">Reference proteome</keyword>
<dbReference type="STRING" id="3871.A0A1J7IRF3"/>
<evidence type="ECO:0000313" key="2">
    <source>
        <dbReference type="EMBL" id="OIW16921.1"/>
    </source>
</evidence>